<evidence type="ECO:0000313" key="1">
    <source>
        <dbReference type="EMBL" id="GMU06458.1"/>
    </source>
</evidence>
<reference evidence="1 2" key="1">
    <citation type="journal article" date="2024" name="Arch. Microbiol.">
        <title>Corallococcus caeni sp. nov., a novel myxobacterium isolated from activated sludge.</title>
        <authorList>
            <person name="Tomita S."/>
            <person name="Nakai R."/>
            <person name="Kuroda K."/>
            <person name="Kurashita H."/>
            <person name="Hatamoto M."/>
            <person name="Yamaguchi T."/>
            <person name="Narihiro T."/>
        </authorList>
    </citation>
    <scope>NUCLEOTIDE SEQUENCE [LARGE SCALE GENOMIC DNA]</scope>
    <source>
        <strain evidence="1 2">NO1</strain>
    </source>
</reference>
<dbReference type="RefSeq" id="WP_338277265.1">
    <property type="nucleotide sequence ID" value="NZ_BTTX01000002.1"/>
</dbReference>
<proteinExistence type="predicted"/>
<comment type="caution">
    <text evidence="1">The sequence shown here is derived from an EMBL/GenBank/DDBJ whole genome shotgun (WGS) entry which is preliminary data.</text>
</comment>
<sequence length="117" mass="12543">MAARRSGSTKTGETKKAAALPGLALKGGSFGLQTIGDIYYDLAPAGAHPIVVGVVLNAPKDEHPLTLAPGRYDYRFDIRMGSGNIQLSIRHPDGVEVQQKPFSSDSPLALHYRFKVP</sequence>
<name>A0ABQ6QR08_9BACT</name>
<evidence type="ECO:0000313" key="2">
    <source>
        <dbReference type="Proteomes" id="UP001342631"/>
    </source>
</evidence>
<protein>
    <submittedName>
        <fullName evidence="1">Uncharacterized protein</fullName>
    </submittedName>
</protein>
<gene>
    <name evidence="1" type="ORF">ASNO1_27110</name>
</gene>
<dbReference type="EMBL" id="BTTX01000002">
    <property type="protein sequence ID" value="GMU06458.1"/>
    <property type="molecule type" value="Genomic_DNA"/>
</dbReference>
<organism evidence="1 2">
    <name type="scientific">Corallococcus caeni</name>
    <dbReference type="NCBI Taxonomy" id="3082388"/>
    <lineage>
        <taxon>Bacteria</taxon>
        <taxon>Pseudomonadati</taxon>
        <taxon>Myxococcota</taxon>
        <taxon>Myxococcia</taxon>
        <taxon>Myxococcales</taxon>
        <taxon>Cystobacterineae</taxon>
        <taxon>Myxococcaceae</taxon>
        <taxon>Corallococcus</taxon>
    </lineage>
</organism>
<keyword evidence="2" id="KW-1185">Reference proteome</keyword>
<dbReference type="Proteomes" id="UP001342631">
    <property type="component" value="Unassembled WGS sequence"/>
</dbReference>
<accession>A0ABQ6QR08</accession>